<dbReference type="AlphaFoldDB" id="A0A0A3XN18"/>
<comment type="caution">
    <text evidence="2">The sequence shown here is derived from an EMBL/GenBank/DDBJ whole genome shotgun (WGS) entry which is preliminary data.</text>
</comment>
<feature type="region of interest" description="Disordered" evidence="1">
    <location>
        <begin position="1"/>
        <end position="29"/>
    </location>
</feature>
<name>A0A0A3XN18_BRAJP</name>
<protein>
    <recommendedName>
        <fullName evidence="4">HNH endonuclease</fullName>
    </recommendedName>
</protein>
<proteinExistence type="predicted"/>
<evidence type="ECO:0008006" key="4">
    <source>
        <dbReference type="Google" id="ProtNLM"/>
    </source>
</evidence>
<dbReference type="InterPro" id="IPR003615">
    <property type="entry name" value="HNH_nuc"/>
</dbReference>
<organism evidence="2 3">
    <name type="scientific">Bradyrhizobium japonicum</name>
    <dbReference type="NCBI Taxonomy" id="375"/>
    <lineage>
        <taxon>Bacteria</taxon>
        <taxon>Pseudomonadati</taxon>
        <taxon>Pseudomonadota</taxon>
        <taxon>Alphaproteobacteria</taxon>
        <taxon>Hyphomicrobiales</taxon>
        <taxon>Nitrobacteraceae</taxon>
        <taxon>Bradyrhizobium</taxon>
    </lineage>
</organism>
<sequence>MPVKPPTFRPQGQRSRRQANVEYDAKRGSARQRGYSPRWDKAAYAYKGLHPFCVGCKAVGRLVACEVVDHIIPHKGDQKLMWDGRNWQSACRFHHDVVKQKLEVMFAQGDVSAPDLHLNSAIAVELTRDLVPELRHPPGGQNP</sequence>
<dbReference type="Proteomes" id="UP000030377">
    <property type="component" value="Unassembled WGS sequence"/>
</dbReference>
<evidence type="ECO:0000256" key="1">
    <source>
        <dbReference type="SAM" id="MobiDB-lite"/>
    </source>
</evidence>
<dbReference type="CDD" id="cd00085">
    <property type="entry name" value="HNHc"/>
    <property type="match status" value="1"/>
</dbReference>
<accession>A0A0A3XN18</accession>
<evidence type="ECO:0000313" key="2">
    <source>
        <dbReference type="EMBL" id="KGT75807.1"/>
    </source>
</evidence>
<gene>
    <name evidence="2" type="ORF">MA20_31955</name>
</gene>
<evidence type="ECO:0000313" key="3">
    <source>
        <dbReference type="Proteomes" id="UP000030377"/>
    </source>
</evidence>
<reference evidence="2 3" key="1">
    <citation type="submission" date="2014-09" db="EMBL/GenBank/DDBJ databases">
        <title>Draft genome of Bradyrhizobium japonicum Is-34.</title>
        <authorList>
            <person name="Tsurumaru H."/>
            <person name="Yamakawa T."/>
            <person name="Hashimoto S."/>
            <person name="Okizaki K."/>
            <person name="Kanesaki Y."/>
            <person name="Yoshikawa H."/>
            <person name="Yajima S."/>
        </authorList>
    </citation>
    <scope>NUCLEOTIDE SEQUENCE [LARGE SCALE GENOMIC DNA]</scope>
    <source>
        <strain evidence="2 3">Is-34</strain>
    </source>
</reference>
<dbReference type="EMBL" id="JRPN01000024">
    <property type="protein sequence ID" value="KGT75807.1"/>
    <property type="molecule type" value="Genomic_DNA"/>
</dbReference>